<protein>
    <submittedName>
        <fullName evidence="1">Uncharacterized protein</fullName>
    </submittedName>
</protein>
<organism evidence="1 2">
    <name type="scientific">Ectocarpus siliculosus</name>
    <name type="common">Brown alga</name>
    <name type="synonym">Conferva siliculosa</name>
    <dbReference type="NCBI Taxonomy" id="2880"/>
    <lineage>
        <taxon>Eukaryota</taxon>
        <taxon>Sar</taxon>
        <taxon>Stramenopiles</taxon>
        <taxon>Ochrophyta</taxon>
        <taxon>PX clade</taxon>
        <taxon>Phaeophyceae</taxon>
        <taxon>Ectocarpales</taxon>
        <taxon>Ectocarpaceae</taxon>
        <taxon>Ectocarpus</taxon>
    </lineage>
</organism>
<dbReference type="Proteomes" id="UP000002630">
    <property type="component" value="Unassembled WGS sequence"/>
</dbReference>
<dbReference type="InParanoid" id="D7FTW3"/>
<keyword evidence="2" id="KW-1185">Reference proteome</keyword>
<dbReference type="AlphaFoldDB" id="D7FTW3"/>
<reference evidence="1 2" key="1">
    <citation type="journal article" date="2010" name="Nature">
        <title>The Ectocarpus genome and the independent evolution of multicellularity in brown algae.</title>
        <authorList>
            <person name="Cock J.M."/>
            <person name="Sterck L."/>
            <person name="Rouze P."/>
            <person name="Scornet D."/>
            <person name="Allen A.E."/>
            <person name="Amoutzias G."/>
            <person name="Anthouard V."/>
            <person name="Artiguenave F."/>
            <person name="Aury J.M."/>
            <person name="Badger J.H."/>
            <person name="Beszteri B."/>
            <person name="Billiau K."/>
            <person name="Bonnet E."/>
            <person name="Bothwell J.H."/>
            <person name="Bowler C."/>
            <person name="Boyen C."/>
            <person name="Brownlee C."/>
            <person name="Carrano C.J."/>
            <person name="Charrier B."/>
            <person name="Cho G.Y."/>
            <person name="Coelho S.M."/>
            <person name="Collen J."/>
            <person name="Corre E."/>
            <person name="Da Silva C."/>
            <person name="Delage L."/>
            <person name="Delaroque N."/>
            <person name="Dittami S.M."/>
            <person name="Doulbeau S."/>
            <person name="Elias M."/>
            <person name="Farnham G."/>
            <person name="Gachon C.M."/>
            <person name="Gschloessl B."/>
            <person name="Heesch S."/>
            <person name="Jabbari K."/>
            <person name="Jubin C."/>
            <person name="Kawai H."/>
            <person name="Kimura K."/>
            <person name="Kloareg B."/>
            <person name="Kupper F.C."/>
            <person name="Lang D."/>
            <person name="Le Bail A."/>
            <person name="Leblanc C."/>
            <person name="Lerouge P."/>
            <person name="Lohr M."/>
            <person name="Lopez P.J."/>
            <person name="Martens C."/>
            <person name="Maumus F."/>
            <person name="Michel G."/>
            <person name="Miranda-Saavedra D."/>
            <person name="Morales J."/>
            <person name="Moreau H."/>
            <person name="Motomura T."/>
            <person name="Nagasato C."/>
            <person name="Napoli C.A."/>
            <person name="Nelson D.R."/>
            <person name="Nyvall-Collen P."/>
            <person name="Peters A.F."/>
            <person name="Pommier C."/>
            <person name="Potin P."/>
            <person name="Poulain J."/>
            <person name="Quesneville H."/>
            <person name="Read B."/>
            <person name="Rensing S.A."/>
            <person name="Ritter A."/>
            <person name="Rousvoal S."/>
            <person name="Samanta M."/>
            <person name="Samson G."/>
            <person name="Schroeder D.C."/>
            <person name="Segurens B."/>
            <person name="Strittmatter M."/>
            <person name="Tonon T."/>
            <person name="Tregear J.W."/>
            <person name="Valentin K."/>
            <person name="von Dassow P."/>
            <person name="Yamagishi T."/>
            <person name="Van de Peer Y."/>
            <person name="Wincker P."/>
        </authorList>
    </citation>
    <scope>NUCLEOTIDE SEQUENCE [LARGE SCALE GENOMIC DNA]</scope>
    <source>
        <strain evidence="2">Ec32 / CCAP1310/4</strain>
    </source>
</reference>
<accession>D7FTW3</accession>
<dbReference type="EMBL" id="FN649760">
    <property type="protein sequence ID" value="CBJ31490.1"/>
    <property type="molecule type" value="Genomic_DNA"/>
</dbReference>
<gene>
    <name evidence="1" type="ORF">Esi_0260_0026</name>
</gene>
<proteinExistence type="predicted"/>
<evidence type="ECO:0000313" key="2">
    <source>
        <dbReference type="Proteomes" id="UP000002630"/>
    </source>
</evidence>
<evidence type="ECO:0000313" key="1">
    <source>
        <dbReference type="EMBL" id="CBJ31490.1"/>
    </source>
</evidence>
<name>D7FTW3_ECTSI</name>
<sequence>MLDSTKRQTSHYITTEFSLHDDRIVTRT</sequence>